<dbReference type="InterPro" id="IPR036866">
    <property type="entry name" value="RibonucZ/Hydroxyglut_hydro"/>
</dbReference>
<dbReference type="OrthoDB" id="7253658at2"/>
<accession>A0A1I1SCA1</accession>
<dbReference type="PANTHER" id="PTHR42951">
    <property type="entry name" value="METALLO-BETA-LACTAMASE DOMAIN-CONTAINING"/>
    <property type="match status" value="1"/>
</dbReference>
<feature type="domain" description="Metallo-beta-lactamase" evidence="2">
    <location>
        <begin position="81"/>
        <end position="251"/>
    </location>
</feature>
<dbReference type="STRING" id="1123010.SAMN02745724_04477"/>
<dbReference type="PANTHER" id="PTHR42951:SF4">
    <property type="entry name" value="ACYL-COENZYME A THIOESTERASE MBLAC2"/>
    <property type="match status" value="1"/>
</dbReference>
<keyword evidence="4" id="KW-1185">Reference proteome</keyword>
<name>A0A1I1SCA1_9GAMM</name>
<dbReference type="RefSeq" id="WP_091989988.1">
    <property type="nucleotide sequence ID" value="NZ_FOLO01000056.1"/>
</dbReference>
<dbReference type="InterPro" id="IPR001279">
    <property type="entry name" value="Metallo-B-lactamas"/>
</dbReference>
<dbReference type="SMART" id="SM00849">
    <property type="entry name" value="Lactamase_B"/>
    <property type="match status" value="1"/>
</dbReference>
<reference evidence="3 4" key="1">
    <citation type="submission" date="2016-10" db="EMBL/GenBank/DDBJ databases">
        <authorList>
            <person name="de Groot N.N."/>
        </authorList>
    </citation>
    <scope>NUCLEOTIDE SEQUENCE [LARGE SCALE GENOMIC DNA]</scope>
    <source>
        <strain evidence="3 4">DSM 6059</strain>
    </source>
</reference>
<protein>
    <submittedName>
        <fullName evidence="3">Glyoxylase, beta-lactamase superfamily II</fullName>
    </submittedName>
</protein>
<gene>
    <name evidence="3" type="ORF">SAMN02745724_04477</name>
</gene>
<proteinExistence type="inferred from homology"/>
<dbReference type="Pfam" id="PF00753">
    <property type="entry name" value="Lactamase_B"/>
    <property type="match status" value="1"/>
</dbReference>
<sequence length="324" mass="36603">MNNIVRTTLSLILIFGCWGNTVEAKDSFNESTKQKILSLQQKKWAHGSPDCKLNTDPSIEIFQYDKSSYVLRQNKCTNYEAPFIYVLFGSDKILILDTGATESAVDFPLYDTVQNLILDQSIEGEIDERELLVIHSHSHGDHYAGDLQFKDKPNVVVIEPNSAGIEAFFSFSNQEQVEIDLGGRKITAIYSPGHQEEAISIYDSQTQWLLTGDTFYPGYVYVKDWDNYKKSIKRLASFIEENGVSAILGAHIEMTSKAGEYYPIGSTYQPDEASLVLMPKDLSELNLQLQKQNESEIINLNGLIVEEMGLLSRTISHIARWILQ</sequence>
<comment type="similarity">
    <text evidence="1">Belongs to the metallo-beta-lactamase superfamily. Class-B beta-lactamase family.</text>
</comment>
<organism evidence="3 4">
    <name type="scientific">Pseudoalteromonas denitrificans DSM 6059</name>
    <dbReference type="NCBI Taxonomy" id="1123010"/>
    <lineage>
        <taxon>Bacteria</taxon>
        <taxon>Pseudomonadati</taxon>
        <taxon>Pseudomonadota</taxon>
        <taxon>Gammaproteobacteria</taxon>
        <taxon>Alteromonadales</taxon>
        <taxon>Pseudoalteromonadaceae</taxon>
        <taxon>Pseudoalteromonas</taxon>
    </lineage>
</organism>
<dbReference type="GO" id="GO:0017001">
    <property type="term" value="P:antibiotic catabolic process"/>
    <property type="evidence" value="ECO:0007669"/>
    <property type="project" value="UniProtKB-ARBA"/>
</dbReference>
<evidence type="ECO:0000313" key="4">
    <source>
        <dbReference type="Proteomes" id="UP000198862"/>
    </source>
</evidence>
<dbReference type="InterPro" id="IPR050855">
    <property type="entry name" value="NDM-1-like"/>
</dbReference>
<evidence type="ECO:0000259" key="2">
    <source>
        <dbReference type="SMART" id="SM00849"/>
    </source>
</evidence>
<dbReference type="EMBL" id="FOLO01000056">
    <property type="protein sequence ID" value="SFD42228.1"/>
    <property type="molecule type" value="Genomic_DNA"/>
</dbReference>
<evidence type="ECO:0000256" key="1">
    <source>
        <dbReference type="ARBA" id="ARBA00005250"/>
    </source>
</evidence>
<dbReference type="SUPFAM" id="SSF56281">
    <property type="entry name" value="Metallo-hydrolase/oxidoreductase"/>
    <property type="match status" value="1"/>
</dbReference>
<evidence type="ECO:0000313" key="3">
    <source>
        <dbReference type="EMBL" id="SFD42228.1"/>
    </source>
</evidence>
<dbReference type="Proteomes" id="UP000198862">
    <property type="component" value="Unassembled WGS sequence"/>
</dbReference>
<dbReference type="Gene3D" id="3.60.15.10">
    <property type="entry name" value="Ribonuclease Z/Hydroxyacylglutathione hydrolase-like"/>
    <property type="match status" value="1"/>
</dbReference>
<dbReference type="AlphaFoldDB" id="A0A1I1SCA1"/>
<dbReference type="PROSITE" id="PS51257">
    <property type="entry name" value="PROKAR_LIPOPROTEIN"/>
    <property type="match status" value="1"/>
</dbReference>